<dbReference type="Proteomes" id="UP001267426">
    <property type="component" value="Unassembled WGS sequence"/>
</dbReference>
<dbReference type="Pfam" id="PF13100">
    <property type="entry name" value="OstA_2"/>
    <property type="match status" value="1"/>
</dbReference>
<gene>
    <name evidence="4" type="ORF">RM540_10560</name>
</gene>
<organism evidence="4 5">
    <name type="scientific">Rubrivirga litoralis</name>
    <dbReference type="NCBI Taxonomy" id="3075598"/>
    <lineage>
        <taxon>Bacteria</taxon>
        <taxon>Pseudomonadati</taxon>
        <taxon>Rhodothermota</taxon>
        <taxon>Rhodothermia</taxon>
        <taxon>Rhodothermales</taxon>
        <taxon>Rubricoccaceae</taxon>
        <taxon>Rubrivirga</taxon>
    </lineage>
</organism>
<dbReference type="InterPro" id="IPR050218">
    <property type="entry name" value="LptD"/>
</dbReference>
<sequence length="677" mass="68807">MRGGLGPAVSPGTWLPAAAPPGAARRTRRETWGGAALLLAVLCALVAAPPAEAQTRRVEILGADYTEASVDSAGTVRRLVGNVRLRQDTTLLSARQATIYEARGETALDGDVRIVSGRDTLTAEAVRYDSNTKVAAASGAVRLGDGESVLLAPVVTYDSRAEVSAFSGGGTILHRGARLTAPSGTYSSARRVADLDGPLQIEDSTGVLTAARGTYDAGGRRADVAGDVRLRRPDARLWADSVVYFRRTERARAYGHAVVERIGEGGTDAERPVAPADSSRRTFLFGERLVFDGQAETASVRGTPEEAPGAARPAPKAAPPDSLATPPGDPAPPDSLGVPSDSAAAPPDSASVGGVEAPPDSLAARLPPRPAPLAGGADPARDPLLVVLRADSTGRVVSTLARAPRIDAARVVAGADTLQTLAAAGGVRLWQAKLSAVADSVWFLRRPAPTAPPDSAGDSASTGGAVDRLGLFGAARPSVWASGAQLTGDSLLAVARAGALDSLRVLGTAFAGSPDSTLGRLQQIAGGQMLGRFEGGDLRLLSVWPTAQALYHRASPEGLLAGADQVSADSLDFRFRDGELRDLSGYRGVQGTSFPAASVPGGLRLPGFAFTPGGPDAGGAPTRASVLGAGWEAAWLEANGPPAAWLRPPGAPPAPPEPAPPGVTPATAAVGRGGGGP</sequence>
<feature type="region of interest" description="Disordered" evidence="2">
    <location>
        <begin position="1"/>
        <end position="26"/>
    </location>
</feature>
<dbReference type="PANTHER" id="PTHR30189">
    <property type="entry name" value="LPS-ASSEMBLY PROTEIN"/>
    <property type="match status" value="1"/>
</dbReference>
<dbReference type="PANTHER" id="PTHR30189:SF1">
    <property type="entry name" value="LPS-ASSEMBLY PROTEIN LPTD"/>
    <property type="match status" value="1"/>
</dbReference>
<dbReference type="RefSeq" id="WP_311663857.1">
    <property type="nucleotide sequence ID" value="NZ_JAVRHT010000023.1"/>
</dbReference>
<dbReference type="EMBL" id="JAVRHT010000023">
    <property type="protein sequence ID" value="MDT0632186.1"/>
    <property type="molecule type" value="Genomic_DNA"/>
</dbReference>
<proteinExistence type="predicted"/>
<reference evidence="4 5" key="1">
    <citation type="submission" date="2023-09" db="EMBL/GenBank/DDBJ databases">
        <authorList>
            <person name="Rey-Velasco X."/>
        </authorList>
    </citation>
    <scope>NUCLEOTIDE SEQUENCE [LARGE SCALE GENOMIC DNA]</scope>
    <source>
        <strain evidence="4 5">F394</strain>
    </source>
</reference>
<dbReference type="InterPro" id="IPR005653">
    <property type="entry name" value="OstA-like_N"/>
</dbReference>
<comment type="caution">
    <text evidence="4">The sequence shown here is derived from an EMBL/GenBank/DDBJ whole genome shotgun (WGS) entry which is preliminary data.</text>
</comment>
<feature type="region of interest" description="Disordered" evidence="2">
    <location>
        <begin position="295"/>
        <end position="378"/>
    </location>
</feature>
<evidence type="ECO:0000313" key="5">
    <source>
        <dbReference type="Proteomes" id="UP001267426"/>
    </source>
</evidence>
<feature type="compositionally biased region" description="Pro residues" evidence="2">
    <location>
        <begin position="649"/>
        <end position="663"/>
    </location>
</feature>
<keyword evidence="1" id="KW-0472">Membrane</keyword>
<feature type="region of interest" description="Disordered" evidence="2">
    <location>
        <begin position="641"/>
        <end position="677"/>
    </location>
</feature>
<evidence type="ECO:0000313" key="4">
    <source>
        <dbReference type="EMBL" id="MDT0632186.1"/>
    </source>
</evidence>
<keyword evidence="1" id="KW-0998">Cell outer membrane</keyword>
<name>A0ABU3BSC0_9BACT</name>
<protein>
    <submittedName>
        <fullName evidence="4">OstA-like protein</fullName>
    </submittedName>
</protein>
<evidence type="ECO:0000256" key="2">
    <source>
        <dbReference type="SAM" id="MobiDB-lite"/>
    </source>
</evidence>
<feature type="domain" description="Organic solvent tolerance-like N-terminal" evidence="3">
    <location>
        <begin position="57"/>
        <end position="193"/>
    </location>
</feature>
<dbReference type="Gene3D" id="2.60.450.10">
    <property type="entry name" value="Lipopolysaccharide (LPS) transport protein A like domain"/>
    <property type="match status" value="2"/>
</dbReference>
<evidence type="ECO:0000256" key="1">
    <source>
        <dbReference type="ARBA" id="ARBA00023237"/>
    </source>
</evidence>
<accession>A0ABU3BSC0</accession>
<feature type="compositionally biased region" description="Low complexity" evidence="2">
    <location>
        <begin position="339"/>
        <end position="378"/>
    </location>
</feature>
<feature type="compositionally biased region" description="Low complexity" evidence="2">
    <location>
        <begin position="305"/>
        <end position="315"/>
    </location>
</feature>
<keyword evidence="5" id="KW-1185">Reference proteome</keyword>
<evidence type="ECO:0000259" key="3">
    <source>
        <dbReference type="Pfam" id="PF13100"/>
    </source>
</evidence>